<keyword evidence="5" id="KW-1185">Reference proteome</keyword>
<keyword evidence="2" id="KW-0812">Transmembrane</keyword>
<dbReference type="OrthoDB" id="6157510at2759"/>
<sequence length="374" mass="42613">MMALNACWNFRVGQEFLENVAWPSVLRKSAHDRCYCQRCYSFDRRDTIAVAGYTYVIPRGWTRFAVDEIFFNHHDVWKTWLNCYHGTSIESAKSCVEHRQLLLPSDVTMHGKKLEIREGHVPGEHYVFTTPSISYAALDCYAHTYDFRSPYDSKLYTIKVALQCKQKADSILVQPETVGARVPVEPRRIVRDPSPSRTAETTIPIPSRAEPKSEDTTKKCSIIRDDIVFLVLFIIVNLLPIALLIVGQIHKYDCPVEPWIPQWMTIFGAVSIGSFSVMLVMGSIASKWRSPYATVGVAVNLIFMEILPVFFFGGIWVFPVKSKVQHDQPNEVNYCEGNLYKFAFGFLITIYALIVLVPLCIGIGKLVEKLRKCI</sequence>
<dbReference type="EMBL" id="CAJNOR010000185">
    <property type="protein sequence ID" value="CAF0831576.1"/>
    <property type="molecule type" value="Genomic_DNA"/>
</dbReference>
<feature type="transmembrane region" description="Helical" evidence="2">
    <location>
        <begin position="339"/>
        <end position="364"/>
    </location>
</feature>
<accession>A0A815Q4P6</accession>
<name>A0A815Q4P6_ADIRI</name>
<feature type="transmembrane region" description="Helical" evidence="2">
    <location>
        <begin position="262"/>
        <end position="285"/>
    </location>
</feature>
<protein>
    <submittedName>
        <fullName evidence="4">Uncharacterized protein</fullName>
    </submittedName>
</protein>
<proteinExistence type="predicted"/>
<dbReference type="Proteomes" id="UP000663852">
    <property type="component" value="Unassembled WGS sequence"/>
</dbReference>
<dbReference type="InterPro" id="IPR040350">
    <property type="entry name" value="TMEM272"/>
</dbReference>
<evidence type="ECO:0000313" key="5">
    <source>
        <dbReference type="Proteomes" id="UP000663828"/>
    </source>
</evidence>
<feature type="transmembrane region" description="Helical" evidence="2">
    <location>
        <begin position="297"/>
        <end position="319"/>
    </location>
</feature>
<gene>
    <name evidence="4" type="ORF">EDS130_LOCUS39902</name>
    <name evidence="3" type="ORF">XAT740_LOCUS4488</name>
</gene>
<dbReference type="Proteomes" id="UP000663828">
    <property type="component" value="Unassembled WGS sequence"/>
</dbReference>
<feature type="transmembrane region" description="Helical" evidence="2">
    <location>
        <begin position="227"/>
        <end position="250"/>
    </location>
</feature>
<organism evidence="4 6">
    <name type="scientific">Adineta ricciae</name>
    <name type="common">Rotifer</name>
    <dbReference type="NCBI Taxonomy" id="249248"/>
    <lineage>
        <taxon>Eukaryota</taxon>
        <taxon>Metazoa</taxon>
        <taxon>Spiralia</taxon>
        <taxon>Gnathifera</taxon>
        <taxon>Rotifera</taxon>
        <taxon>Eurotatoria</taxon>
        <taxon>Bdelloidea</taxon>
        <taxon>Adinetida</taxon>
        <taxon>Adinetidae</taxon>
        <taxon>Adineta</taxon>
    </lineage>
</organism>
<comment type="caution">
    <text evidence="4">The sequence shown here is derived from an EMBL/GenBank/DDBJ whole genome shotgun (WGS) entry which is preliminary data.</text>
</comment>
<dbReference type="AlphaFoldDB" id="A0A815Q4P6"/>
<dbReference type="PANTHER" id="PTHR33444:SF7">
    <property type="entry name" value="TRANSMEMBRANE PROTEIN 272"/>
    <property type="match status" value="1"/>
</dbReference>
<dbReference type="PANTHER" id="PTHR33444">
    <property type="entry name" value="SI:DKEY-19B23.12-RELATED"/>
    <property type="match status" value="1"/>
</dbReference>
<evidence type="ECO:0000313" key="6">
    <source>
        <dbReference type="Proteomes" id="UP000663852"/>
    </source>
</evidence>
<evidence type="ECO:0000313" key="3">
    <source>
        <dbReference type="EMBL" id="CAF0831576.1"/>
    </source>
</evidence>
<reference evidence="4" key="1">
    <citation type="submission" date="2021-02" db="EMBL/GenBank/DDBJ databases">
        <authorList>
            <person name="Nowell W R."/>
        </authorList>
    </citation>
    <scope>NUCLEOTIDE SEQUENCE</scope>
</reference>
<dbReference type="EMBL" id="CAJNOJ010000462">
    <property type="protein sequence ID" value="CAF1457034.1"/>
    <property type="molecule type" value="Genomic_DNA"/>
</dbReference>
<evidence type="ECO:0000256" key="2">
    <source>
        <dbReference type="SAM" id="Phobius"/>
    </source>
</evidence>
<evidence type="ECO:0000313" key="4">
    <source>
        <dbReference type="EMBL" id="CAF1457034.1"/>
    </source>
</evidence>
<keyword evidence="2" id="KW-0472">Membrane</keyword>
<keyword evidence="2" id="KW-1133">Transmembrane helix</keyword>
<evidence type="ECO:0000256" key="1">
    <source>
        <dbReference type="SAM" id="MobiDB-lite"/>
    </source>
</evidence>
<feature type="region of interest" description="Disordered" evidence="1">
    <location>
        <begin position="190"/>
        <end position="213"/>
    </location>
</feature>